<dbReference type="GO" id="GO:0032865">
    <property type="term" value="C:ERMES complex"/>
    <property type="evidence" value="ECO:0007669"/>
    <property type="project" value="UniProtKB-UniRule"/>
</dbReference>
<dbReference type="InterPro" id="IPR058825">
    <property type="entry name" value="MDM34_N"/>
</dbReference>
<feature type="compositionally biased region" description="Polar residues" evidence="11">
    <location>
        <begin position="603"/>
        <end position="613"/>
    </location>
</feature>
<dbReference type="OrthoDB" id="17927at2759"/>
<feature type="compositionally biased region" description="Polar residues" evidence="11">
    <location>
        <begin position="671"/>
        <end position="682"/>
    </location>
</feature>
<comment type="domain">
    <text evidence="10">Lacks alpha-helical transmembrane segments, suggesting that it resides in the membrane via beta-sheet conformations similar to those predicted for other outer membrane proteins and porin.</text>
</comment>
<keyword evidence="2" id="KW-0813">Transport</keyword>
<accession>A0A5C3DWA8</accession>
<reference evidence="13 14" key="1">
    <citation type="submission" date="2018-03" db="EMBL/GenBank/DDBJ databases">
        <authorList>
            <person name="Guldener U."/>
        </authorList>
    </citation>
    <scope>NUCLEOTIDE SEQUENCE [LARGE SCALE GENOMIC DNA]</scope>
    <source>
        <strain evidence="13 14">NBRC100155</strain>
    </source>
</reference>
<comment type="similarity">
    <text evidence="10">Belongs to the MDM34 family.</text>
</comment>
<dbReference type="GO" id="GO:0015914">
    <property type="term" value="P:phospholipid transport"/>
    <property type="evidence" value="ECO:0007669"/>
    <property type="project" value="TreeGrafter"/>
</dbReference>
<feature type="compositionally biased region" description="Low complexity" evidence="11">
    <location>
        <begin position="1051"/>
        <end position="1069"/>
    </location>
</feature>
<feature type="compositionally biased region" description="Basic residues" evidence="11">
    <location>
        <begin position="290"/>
        <end position="299"/>
    </location>
</feature>
<dbReference type="EMBL" id="OOIN01000004">
    <property type="protein sequence ID" value="SPO22478.1"/>
    <property type="molecule type" value="Genomic_DNA"/>
</dbReference>
<evidence type="ECO:0000259" key="12">
    <source>
        <dbReference type="PROSITE" id="PS51847"/>
    </source>
</evidence>
<dbReference type="Proteomes" id="UP000324022">
    <property type="component" value="Unassembled WGS sequence"/>
</dbReference>
<feature type="compositionally biased region" description="Basic residues" evidence="11">
    <location>
        <begin position="951"/>
        <end position="966"/>
    </location>
</feature>
<evidence type="ECO:0000256" key="2">
    <source>
        <dbReference type="ARBA" id="ARBA00022448"/>
    </source>
</evidence>
<keyword evidence="8 10" id="KW-0496">Mitochondrion</keyword>
<evidence type="ECO:0000313" key="14">
    <source>
        <dbReference type="Proteomes" id="UP000324022"/>
    </source>
</evidence>
<feature type="compositionally biased region" description="Basic residues" evidence="11">
    <location>
        <begin position="256"/>
        <end position="266"/>
    </location>
</feature>
<feature type="domain" description="SMP-LTD" evidence="12">
    <location>
        <begin position="1"/>
        <end position="198"/>
    </location>
</feature>
<evidence type="ECO:0000256" key="8">
    <source>
        <dbReference type="ARBA" id="ARBA00023128"/>
    </source>
</evidence>
<feature type="compositionally biased region" description="Low complexity" evidence="11">
    <location>
        <begin position="503"/>
        <end position="527"/>
    </location>
</feature>
<evidence type="ECO:0000256" key="4">
    <source>
        <dbReference type="ARBA" id="ARBA00022692"/>
    </source>
</evidence>
<evidence type="ECO:0000256" key="9">
    <source>
        <dbReference type="ARBA" id="ARBA00023136"/>
    </source>
</evidence>
<dbReference type="PROSITE" id="PS51847">
    <property type="entry name" value="SMP"/>
    <property type="match status" value="1"/>
</dbReference>
<dbReference type="CDD" id="cd21673">
    <property type="entry name" value="SMP_Mdm34"/>
    <property type="match status" value="1"/>
</dbReference>
<dbReference type="Pfam" id="PF26545">
    <property type="entry name" value="Mdm34_N"/>
    <property type="match status" value="1"/>
</dbReference>
<feature type="compositionally biased region" description="Polar residues" evidence="11">
    <location>
        <begin position="793"/>
        <end position="806"/>
    </location>
</feature>
<feature type="region of interest" description="Disordered" evidence="11">
    <location>
        <begin position="921"/>
        <end position="1107"/>
    </location>
</feature>
<feature type="compositionally biased region" description="Polar residues" evidence="11">
    <location>
        <begin position="644"/>
        <end position="655"/>
    </location>
</feature>
<comment type="subunit">
    <text evidence="10">Component of the ER-mitochondria encounter structure (ERMES) or MDM complex, composed of MMM1, MDM10, MDM12 and MDM34.</text>
</comment>
<feature type="region of interest" description="Disordered" evidence="11">
    <location>
        <begin position="204"/>
        <end position="305"/>
    </location>
</feature>
<feature type="compositionally biased region" description="Basic residues" evidence="11">
    <location>
        <begin position="739"/>
        <end position="751"/>
    </location>
</feature>
<comment type="subcellular location">
    <subcellularLocation>
        <location evidence="1">Membrane</location>
    </subcellularLocation>
    <subcellularLocation>
        <location evidence="10">Mitochondrion outer membrane</location>
        <topology evidence="10">Multi-pass membrane protein</topology>
    </subcellularLocation>
    <text evidence="10">The ERMES/MDM complex localizes to a few discrete foci (around 10 per single cell), that represent mitochondria-endoplasmic reticulum junctions. These foci are often found next to mtDNA nucleoids.</text>
</comment>
<dbReference type="PANTHER" id="PTHR28185">
    <property type="entry name" value="MITOCHONDRIAL DISTRIBUTION AND MORPHOLOGY PROTEIN 34"/>
    <property type="match status" value="1"/>
</dbReference>
<feature type="compositionally biased region" description="Basic and acidic residues" evidence="11">
    <location>
        <begin position="402"/>
        <end position="413"/>
    </location>
</feature>
<dbReference type="GO" id="GO:0007005">
    <property type="term" value="P:mitochondrion organization"/>
    <property type="evidence" value="ECO:0007669"/>
    <property type="project" value="InterPro"/>
</dbReference>
<evidence type="ECO:0000256" key="7">
    <source>
        <dbReference type="ARBA" id="ARBA00023121"/>
    </source>
</evidence>
<keyword evidence="6" id="KW-0445">Lipid transport</keyword>
<proteinExistence type="inferred from homology"/>
<feature type="compositionally biased region" description="Low complexity" evidence="11">
    <location>
        <begin position="267"/>
        <end position="282"/>
    </location>
</feature>
<keyword evidence="14" id="KW-1185">Reference proteome</keyword>
<keyword evidence="5 10" id="KW-1000">Mitochondrion outer membrane</keyword>
<dbReference type="GO" id="GO:1990456">
    <property type="term" value="P:mitochondrion-endoplasmic reticulum membrane tethering"/>
    <property type="evidence" value="ECO:0007669"/>
    <property type="project" value="TreeGrafter"/>
</dbReference>
<feature type="region of interest" description="Disordered" evidence="11">
    <location>
        <begin position="728"/>
        <end position="879"/>
    </location>
</feature>
<dbReference type="PANTHER" id="PTHR28185:SF1">
    <property type="entry name" value="MITOCHONDRIAL DISTRIBUTION AND MORPHOLOGY PROTEIN 34"/>
    <property type="match status" value="1"/>
</dbReference>
<feature type="region of interest" description="Disordered" evidence="11">
    <location>
        <begin position="402"/>
        <end position="453"/>
    </location>
</feature>
<name>A0A5C3DWA8_9BASI</name>
<evidence type="ECO:0000256" key="11">
    <source>
        <dbReference type="SAM" id="MobiDB-lite"/>
    </source>
</evidence>
<dbReference type="GO" id="GO:0008289">
    <property type="term" value="F:lipid binding"/>
    <property type="evidence" value="ECO:0007669"/>
    <property type="project" value="UniProtKB-KW"/>
</dbReference>
<dbReference type="InterPro" id="IPR031468">
    <property type="entry name" value="SMP_LBD"/>
</dbReference>
<sequence>MSFNFKWPTFSEEFHTSAAQMLNSALNRGPKPKVIADDILVEELGMGTIPPELEILEIGDLGTDRFRGIFRLTYAGDAHLVLKTKVQANPLSKPNRPDIGLFPSSNASRGILFAAAPLVVPMHLRLSSVKLRAIVVLVVSKAKGITLVFKNDPLESVEVSSTFDSVAVIQKYLQQEIEGQLREMFREDLPGIIHRLSQKWLSGEVKSEKEKAKHKAEAEDSPQKQPLRSREPTLTRSSSEPLAVLESASAPGGTPKRSHSKGRKSQQGRSGASIAGSAASPSRSPPKVRGSVRRPRHVAKAASTSAALLHSELPATHASPFDAAFPDIENYDPTYGLRPDDLPTHSGFSGLGRLAQRGLGGLKDLTASPTLGQASTSMQDRGDIDLDGAAVFEDFDRHSEDIDSEVEHEHDADSSSQDGQRTDNGDADLTTDSDHDVSDDVGDDVSDLDVHEQSSLVDTSIDYTRFGYPPASAAFSDTHELNRASSIIFDDEPQSSAKRGKRGSTSGRSASGARRPSSSRSERSTTSLAQRRKPEPEVVYETIPAVGGGTVTRPRVYHIASKVQPPEVDWDDEDTARPSHYGGTPSTRTGATRFGSDYGSATMGAQSSRTNTVRGMHDSPHLGSAFVSRDSSDESLLDLPPESYHSSDASHQQTFDAGRSSVSGSDSRRGQTNAGGPISTSRESSHRDLSSQDLQWDYSAASTAPTSSLSQNWDVRNDAAMRAANAYAASDAQSSSGIKFRKNKSANHHRSQTMGGGDRSGFLPQRAGEGPGLAATPARHRASSAARPGFITYATSPPGDSSNWQRSPPLRASSDGDAAFSTSPGGAQDMLSISPFRDSSLHHGSPRGASNIAGAFASASNSPQTAGHSKGAQGSGAAPTRLSIDASAHFLDLVKSNHTLSPFTRNMEHFTVRSAPVTPGWQTASGSASAVGSSAASGTGTTSGSSQTGAKHGKHGSNHAGPHKHATGSARAAQNGSEQRALRDADSSVPTSALPARRRRTFQLGSSSKQEDAASASSSSSLVDHREGTHSNNSGGAGDHYGFARYAGSGPKPFKAPGSASSSSVADSTKGLRSGIKDARRRSRPDSMGPPSEAARLSALRWEAIRE</sequence>
<evidence type="ECO:0000256" key="1">
    <source>
        <dbReference type="ARBA" id="ARBA00004370"/>
    </source>
</evidence>
<feature type="region of interest" description="Disordered" evidence="11">
    <location>
        <begin position="318"/>
        <end position="342"/>
    </location>
</feature>
<dbReference type="AlphaFoldDB" id="A0A5C3DWA8"/>
<evidence type="ECO:0000256" key="3">
    <source>
        <dbReference type="ARBA" id="ARBA00022452"/>
    </source>
</evidence>
<keyword evidence="3 10" id="KW-1134">Transmembrane beta strand</keyword>
<evidence type="ECO:0000256" key="10">
    <source>
        <dbReference type="HAMAP-Rule" id="MF_03105"/>
    </source>
</evidence>
<feature type="compositionally biased region" description="Low complexity" evidence="11">
    <location>
        <begin position="923"/>
        <end position="950"/>
    </location>
</feature>
<dbReference type="InterPro" id="IPR027536">
    <property type="entry name" value="MDM34"/>
</dbReference>
<feature type="compositionally biased region" description="Polar residues" evidence="11">
    <location>
        <begin position="858"/>
        <end position="867"/>
    </location>
</feature>
<evidence type="ECO:0000256" key="6">
    <source>
        <dbReference type="ARBA" id="ARBA00023055"/>
    </source>
</evidence>
<feature type="compositionally biased region" description="Basic and acidic residues" evidence="11">
    <location>
        <begin position="205"/>
        <end position="233"/>
    </location>
</feature>
<keyword evidence="7" id="KW-0446">Lipid-binding</keyword>
<comment type="function">
    <text evidence="10">Component of the ERMES/MDM complex, which serves as a molecular tether to connect the endoplasmic reticulum (ER) and mitochondria. Components of this complex are involved in the control of mitochondrial shape and protein biogenesis, and function in nonvesicular lipid trafficking between the ER and mitochondria. MDM34 is required for the interaction of the ER-resident membrane protein MMM1 and the outer mitochondrial membrane-resident beta-barrel protein MDM10.</text>
</comment>
<evidence type="ECO:0000256" key="5">
    <source>
        <dbReference type="ARBA" id="ARBA00022787"/>
    </source>
</evidence>
<dbReference type="HAMAP" id="MF_03105">
    <property type="entry name" value="Mdm34"/>
    <property type="match status" value="1"/>
</dbReference>
<organism evidence="13 14">
    <name type="scientific">Ustilago trichophora</name>
    <dbReference type="NCBI Taxonomy" id="86804"/>
    <lineage>
        <taxon>Eukaryota</taxon>
        <taxon>Fungi</taxon>
        <taxon>Dikarya</taxon>
        <taxon>Basidiomycota</taxon>
        <taxon>Ustilaginomycotina</taxon>
        <taxon>Ustilaginomycetes</taxon>
        <taxon>Ustilaginales</taxon>
        <taxon>Ustilaginaceae</taxon>
        <taxon>Ustilago</taxon>
    </lineage>
</organism>
<feature type="region of interest" description="Disordered" evidence="11">
    <location>
        <begin position="486"/>
        <end position="693"/>
    </location>
</feature>
<gene>
    <name evidence="10" type="primary">MDM34</name>
    <name evidence="13" type="ORF">UTRI_01156</name>
</gene>
<evidence type="ECO:0000313" key="13">
    <source>
        <dbReference type="EMBL" id="SPO22478.1"/>
    </source>
</evidence>
<keyword evidence="9 10" id="KW-0472">Membrane</keyword>
<protein>
    <recommendedName>
        <fullName evidence="10">Mitochondrial distribution and morphology protein 34</fullName>
    </recommendedName>
</protein>
<keyword evidence="4 10" id="KW-0812">Transmembrane</keyword>